<evidence type="ECO:0000313" key="2">
    <source>
        <dbReference type="EMBL" id="PIK44002.1"/>
    </source>
</evidence>
<name>A0A2G8K7Q8_STIJA</name>
<gene>
    <name evidence="2" type="ORF">BSL78_19149</name>
</gene>
<comment type="caution">
    <text evidence="2">The sequence shown here is derived from an EMBL/GenBank/DDBJ whole genome shotgun (WGS) entry which is preliminary data.</text>
</comment>
<organism evidence="2 3">
    <name type="scientific">Stichopus japonicus</name>
    <name type="common">Sea cucumber</name>
    <dbReference type="NCBI Taxonomy" id="307972"/>
    <lineage>
        <taxon>Eukaryota</taxon>
        <taxon>Metazoa</taxon>
        <taxon>Echinodermata</taxon>
        <taxon>Eleutherozoa</taxon>
        <taxon>Echinozoa</taxon>
        <taxon>Holothuroidea</taxon>
        <taxon>Aspidochirotacea</taxon>
        <taxon>Aspidochirotida</taxon>
        <taxon>Stichopodidae</taxon>
        <taxon>Apostichopus</taxon>
    </lineage>
</organism>
<evidence type="ECO:0000313" key="3">
    <source>
        <dbReference type="Proteomes" id="UP000230750"/>
    </source>
</evidence>
<feature type="region of interest" description="Disordered" evidence="1">
    <location>
        <begin position="15"/>
        <end position="43"/>
    </location>
</feature>
<sequence>MKKPRMAWLLLSENHPSSSATTHHPHDNSSSSQQHPQLVRGVSSDLYRTLDRRIEMERRIRTETMSTRVDSRGMFGEDFPPVDISTPRNCFRPGSRQPHFQKNEHSFVTTSYRYGNPKEYGAPLTSISGSNTSTNSTLQGSRVGITSREKQTRPLPQKNVRMRNGTSYSGGMERNRGYLYADAIPGATHAFQQRLIEIANLEGETIRYERTRKVKKKGKQDK</sequence>
<feature type="compositionally biased region" description="Low complexity" evidence="1">
    <location>
        <begin position="125"/>
        <end position="141"/>
    </location>
</feature>
<protein>
    <submittedName>
        <fullName evidence="2">Uncharacterized protein</fullName>
    </submittedName>
</protein>
<dbReference type="AlphaFoldDB" id="A0A2G8K7Q8"/>
<keyword evidence="3" id="KW-1185">Reference proteome</keyword>
<proteinExistence type="predicted"/>
<dbReference type="Proteomes" id="UP000230750">
    <property type="component" value="Unassembled WGS sequence"/>
</dbReference>
<evidence type="ECO:0000256" key="1">
    <source>
        <dbReference type="SAM" id="MobiDB-lite"/>
    </source>
</evidence>
<dbReference type="EMBL" id="MRZV01000809">
    <property type="protein sequence ID" value="PIK44002.1"/>
    <property type="molecule type" value="Genomic_DNA"/>
</dbReference>
<feature type="region of interest" description="Disordered" evidence="1">
    <location>
        <begin position="125"/>
        <end position="145"/>
    </location>
</feature>
<reference evidence="2 3" key="1">
    <citation type="journal article" date="2017" name="PLoS Biol.">
        <title>The sea cucumber genome provides insights into morphological evolution and visceral regeneration.</title>
        <authorList>
            <person name="Zhang X."/>
            <person name="Sun L."/>
            <person name="Yuan J."/>
            <person name="Sun Y."/>
            <person name="Gao Y."/>
            <person name="Zhang L."/>
            <person name="Li S."/>
            <person name="Dai H."/>
            <person name="Hamel J.F."/>
            <person name="Liu C."/>
            <person name="Yu Y."/>
            <person name="Liu S."/>
            <person name="Lin W."/>
            <person name="Guo K."/>
            <person name="Jin S."/>
            <person name="Xu P."/>
            <person name="Storey K.B."/>
            <person name="Huan P."/>
            <person name="Zhang T."/>
            <person name="Zhou Y."/>
            <person name="Zhang J."/>
            <person name="Lin C."/>
            <person name="Li X."/>
            <person name="Xing L."/>
            <person name="Huo D."/>
            <person name="Sun M."/>
            <person name="Wang L."/>
            <person name="Mercier A."/>
            <person name="Li F."/>
            <person name="Yang H."/>
            <person name="Xiang J."/>
        </authorList>
    </citation>
    <scope>NUCLEOTIDE SEQUENCE [LARGE SCALE GENOMIC DNA]</scope>
    <source>
        <strain evidence="2">Shaxun</strain>
        <tissue evidence="2">Muscle</tissue>
    </source>
</reference>
<dbReference type="OrthoDB" id="9888309at2759"/>
<accession>A0A2G8K7Q8</accession>